<evidence type="ECO:0000313" key="2">
    <source>
        <dbReference type="Proteomes" id="UP000199373"/>
    </source>
</evidence>
<name>A0A1I0PKS5_9BACT</name>
<organism evidence="1 2">
    <name type="scientific">Prevotella aff. ruminicola Tc2-24</name>
    <dbReference type="NCBI Taxonomy" id="81582"/>
    <lineage>
        <taxon>Bacteria</taxon>
        <taxon>Pseudomonadati</taxon>
        <taxon>Bacteroidota</taxon>
        <taxon>Bacteroidia</taxon>
        <taxon>Bacteroidales</taxon>
        <taxon>Prevotellaceae</taxon>
        <taxon>Prevotella</taxon>
    </lineage>
</organism>
<dbReference type="EMBL" id="FOIQ01000004">
    <property type="protein sequence ID" value="SEW15000.1"/>
    <property type="molecule type" value="Genomic_DNA"/>
</dbReference>
<dbReference type="Proteomes" id="UP000199373">
    <property type="component" value="Unassembled WGS sequence"/>
</dbReference>
<dbReference type="AlphaFoldDB" id="A0A1I0PKS5"/>
<keyword evidence="2" id="KW-1185">Reference proteome</keyword>
<accession>A0A1I0PKS5</accession>
<gene>
    <name evidence="1" type="ORF">SAMN04487850_1841</name>
</gene>
<reference evidence="1 2" key="1">
    <citation type="submission" date="2016-10" db="EMBL/GenBank/DDBJ databases">
        <authorList>
            <person name="de Groot N.N."/>
        </authorList>
    </citation>
    <scope>NUCLEOTIDE SEQUENCE [LARGE SCALE GENOMIC DNA]</scope>
    <source>
        <strain evidence="1 2">TC2-24</strain>
    </source>
</reference>
<proteinExistence type="predicted"/>
<protein>
    <submittedName>
        <fullName evidence="1">Uncharacterized protein</fullName>
    </submittedName>
</protein>
<sequence length="42" mass="4969">MEKEKKNSDFPSLFKIFLYFCPNNLRKNYEKGTTISLIDVVP</sequence>
<evidence type="ECO:0000313" key="1">
    <source>
        <dbReference type="EMBL" id="SEW15000.1"/>
    </source>
</evidence>